<dbReference type="Proteomes" id="UP001580928">
    <property type="component" value="Unassembled WGS sequence"/>
</dbReference>
<dbReference type="RefSeq" id="WP_375557001.1">
    <property type="nucleotide sequence ID" value="NZ_JBBVGT010000002.1"/>
</dbReference>
<protein>
    <submittedName>
        <fullName evidence="2">DUF6850 family outer membrane beta-barrel protein</fullName>
    </submittedName>
</protein>
<dbReference type="InterPro" id="IPR049236">
    <property type="entry name" value="DUF6850"/>
</dbReference>
<comment type="caution">
    <text evidence="2">The sequence shown here is derived from an EMBL/GenBank/DDBJ whole genome shotgun (WGS) entry which is preliminary data.</text>
</comment>
<keyword evidence="3" id="KW-1185">Reference proteome</keyword>
<proteinExistence type="predicted"/>
<evidence type="ECO:0000313" key="3">
    <source>
        <dbReference type="Proteomes" id="UP001580928"/>
    </source>
</evidence>
<gene>
    <name evidence="2" type="ORF">WKR92_06430</name>
</gene>
<feature type="domain" description="DUF6850" evidence="1">
    <location>
        <begin position="26"/>
        <end position="479"/>
    </location>
</feature>
<accession>A0ABV5CD56</accession>
<dbReference type="Pfam" id="PF21012">
    <property type="entry name" value="DUF6850"/>
    <property type="match status" value="1"/>
</dbReference>
<sequence length="479" mass="54199">MSSVIEENNSPFTTFQKEYYSSPSLESFERKNSFTQIGASYFYSDQDLFIKQKGSGQQGFRVDAQSYLKNSPSTTLWGNAYYSNKNVKQVNYNESNDFDLVYPYVMADTVGGELSSESYFFSGGLSKQLGAFEYGLQISFRGVQAYRDRDPRPKNISSDIKATLSIATSLLKDYKASADLNLRKYDQENTLDFVSELGAPLIYHDAGLGVYNKVLAGSRNLAYYRGYTIGGQLNLIPSNGNGFVAQIGYHKFSFDKDLAGVADAVGQVNDQQINALLGYLQTTDEHNLSIKLIGIHKNRNGTEAKFDNRNSNHFLQMVSEDIRYRNTRNQLRLEALYGRKTADFDFYIQGKVQYFEDNQNYVSPDRTMDYQNLLVGLNITGVKPLKKAVLSTQLGAQKLQNIDANYFWSDVNWESGIYDMLTSNFQYVSSSSFQVLGKLRVDYSLPKDLNFFVQASGNYTNFTDSYQGNQFIISTGFIF</sequence>
<evidence type="ECO:0000313" key="2">
    <source>
        <dbReference type="EMBL" id="MFB5945461.1"/>
    </source>
</evidence>
<evidence type="ECO:0000259" key="1">
    <source>
        <dbReference type="Pfam" id="PF21012"/>
    </source>
</evidence>
<organism evidence="2 3">
    <name type="scientific">Albibacterium profundi</name>
    <dbReference type="NCBI Taxonomy" id="3134906"/>
    <lineage>
        <taxon>Bacteria</taxon>
        <taxon>Pseudomonadati</taxon>
        <taxon>Bacteroidota</taxon>
        <taxon>Sphingobacteriia</taxon>
        <taxon>Sphingobacteriales</taxon>
        <taxon>Sphingobacteriaceae</taxon>
        <taxon>Albibacterium</taxon>
    </lineage>
</organism>
<name>A0ABV5CD56_9SPHI</name>
<dbReference type="EMBL" id="JBBVGT010000002">
    <property type="protein sequence ID" value="MFB5945461.1"/>
    <property type="molecule type" value="Genomic_DNA"/>
</dbReference>
<reference evidence="2 3" key="1">
    <citation type="submission" date="2024-04" db="EMBL/GenBank/DDBJ databases">
        <title>Albibacterium profundi sp. nov., isolated from sediment of the Challenger Deep of Mariana Trench.</title>
        <authorList>
            <person name="Wang Y."/>
        </authorList>
    </citation>
    <scope>NUCLEOTIDE SEQUENCE [LARGE SCALE GENOMIC DNA]</scope>
    <source>
        <strain evidence="2 3">RHL897</strain>
    </source>
</reference>